<dbReference type="Proteomes" id="UP000247673">
    <property type="component" value="Unassembled WGS sequence"/>
</dbReference>
<sequence>MANRDVWQGCVLSGTNTAGALKANEDGRQSRSDHLVVAARVGKEGSRKPSLLGRKRHIELITKQQNVRN</sequence>
<reference evidence="1 3" key="1">
    <citation type="submission" date="2018-05" db="EMBL/GenBank/DDBJ databases">
        <title>Reference genomes for bee gut microbiota database.</title>
        <authorList>
            <person name="Ellegaard K.M."/>
        </authorList>
    </citation>
    <scope>NUCLEOTIDE SEQUENCE [LARGE SCALE GENOMIC DNA]</scope>
    <source>
        <strain evidence="1 3">ESL0172</strain>
    </source>
</reference>
<name>A0A2V4DL92_9GAMM</name>
<comment type="caution">
    <text evidence="1">The sequence shown here is derived from an EMBL/GenBank/DDBJ whole genome shotgun (WGS) entry which is preliminary data.</text>
</comment>
<evidence type="ECO:0000313" key="2">
    <source>
        <dbReference type="EMBL" id="PXY90605.1"/>
    </source>
</evidence>
<accession>A0A2V4DL92</accession>
<keyword evidence="3" id="KW-1185">Reference proteome</keyword>
<organism evidence="1 3">
    <name type="scientific">Gilliamella apis</name>
    <dbReference type="NCBI Taxonomy" id="1970738"/>
    <lineage>
        <taxon>Bacteria</taxon>
        <taxon>Pseudomonadati</taxon>
        <taxon>Pseudomonadota</taxon>
        <taxon>Gammaproteobacteria</taxon>
        <taxon>Orbales</taxon>
        <taxon>Orbaceae</taxon>
        <taxon>Gilliamella</taxon>
    </lineage>
</organism>
<gene>
    <name evidence="2" type="ORF">DKK78_07490</name>
    <name evidence="1" type="ORF">DKK78_07830</name>
</gene>
<dbReference type="EMBL" id="QGLO01000006">
    <property type="protein sequence ID" value="PXY90295.1"/>
    <property type="molecule type" value="Genomic_DNA"/>
</dbReference>
<dbReference type="EMBL" id="QGLO01000005">
    <property type="protein sequence ID" value="PXY90605.1"/>
    <property type="molecule type" value="Genomic_DNA"/>
</dbReference>
<dbReference type="AlphaFoldDB" id="A0A2V4DL92"/>
<protein>
    <submittedName>
        <fullName evidence="1">Uncharacterized protein</fullName>
    </submittedName>
</protein>
<evidence type="ECO:0000313" key="3">
    <source>
        <dbReference type="Proteomes" id="UP000247673"/>
    </source>
</evidence>
<evidence type="ECO:0000313" key="1">
    <source>
        <dbReference type="EMBL" id="PXY90295.1"/>
    </source>
</evidence>
<proteinExistence type="predicted"/>